<evidence type="ECO:0000313" key="14">
    <source>
        <dbReference type="Proteomes" id="UP000274271"/>
    </source>
</evidence>
<dbReference type="Gene3D" id="1.10.150.210">
    <property type="entry name" value="Phosphoserine phosphatase, domain 2"/>
    <property type="match status" value="1"/>
</dbReference>
<dbReference type="EC" id="1.1.1.95" evidence="5"/>
<comment type="catalytic activity">
    <reaction evidence="10">
        <text>(R)-2-hydroxyglutarate + NAD(+) = 2-oxoglutarate + NADH + H(+)</text>
        <dbReference type="Rhea" id="RHEA:49612"/>
        <dbReference type="ChEBI" id="CHEBI:15378"/>
        <dbReference type="ChEBI" id="CHEBI:15801"/>
        <dbReference type="ChEBI" id="CHEBI:16810"/>
        <dbReference type="ChEBI" id="CHEBI:57540"/>
        <dbReference type="ChEBI" id="CHEBI:57945"/>
        <dbReference type="EC" id="1.1.1.399"/>
    </reaction>
</comment>
<evidence type="ECO:0000256" key="4">
    <source>
        <dbReference type="ARBA" id="ARBA00013001"/>
    </source>
</evidence>
<dbReference type="EMBL" id="RQJP01000002">
    <property type="protein sequence ID" value="RRB14715.1"/>
    <property type="molecule type" value="Genomic_DNA"/>
</dbReference>
<dbReference type="NCBIfam" id="NF008759">
    <property type="entry name" value="PRK11790.1"/>
    <property type="match status" value="1"/>
</dbReference>
<dbReference type="SUPFAM" id="SSF56784">
    <property type="entry name" value="HAD-like"/>
    <property type="match status" value="1"/>
</dbReference>
<dbReference type="InterPro" id="IPR050418">
    <property type="entry name" value="D-iso_2-hydroxyacid_DH_PdxB"/>
</dbReference>
<comment type="function">
    <text evidence="1">Catalyzes the reversible oxidation of 3-phospho-D-glycerate to 3-phosphonooxypyruvate, the first step of the phosphorylated L-serine biosynthesis pathway. Also catalyzes the reversible oxidation of 2-hydroxyglutarate to 2-oxoglutarate.</text>
</comment>
<dbReference type="AlphaFoldDB" id="A0A3P1CN56"/>
<keyword evidence="8" id="KW-0520">NAD</keyword>
<dbReference type="PROSITE" id="PS00671">
    <property type="entry name" value="D_2_HYDROXYACID_DH_3"/>
    <property type="match status" value="1"/>
</dbReference>
<dbReference type="SUPFAM" id="SSF55021">
    <property type="entry name" value="ACT-like"/>
    <property type="match status" value="1"/>
</dbReference>
<dbReference type="CDD" id="cd04901">
    <property type="entry name" value="ACT_3PGDH"/>
    <property type="match status" value="1"/>
</dbReference>
<dbReference type="NCBIfam" id="TIGR01488">
    <property type="entry name" value="HAD-SF-IB"/>
    <property type="match status" value="1"/>
</dbReference>
<dbReference type="Proteomes" id="UP000274271">
    <property type="component" value="Unassembled WGS sequence"/>
</dbReference>
<dbReference type="GO" id="GO:0004617">
    <property type="term" value="F:phosphoglycerate dehydrogenase activity"/>
    <property type="evidence" value="ECO:0007669"/>
    <property type="project" value="UniProtKB-EC"/>
</dbReference>
<dbReference type="SUPFAM" id="SSF52283">
    <property type="entry name" value="Formate/glycerate dehydrogenase catalytic domain-like"/>
    <property type="match status" value="1"/>
</dbReference>
<evidence type="ECO:0000256" key="6">
    <source>
        <dbReference type="ARBA" id="ARBA00021582"/>
    </source>
</evidence>
<dbReference type="PANTHER" id="PTHR43761">
    <property type="entry name" value="D-ISOMER SPECIFIC 2-HYDROXYACID DEHYDROGENASE FAMILY PROTEIN (AFU_ORTHOLOGUE AFUA_1G13630)"/>
    <property type="match status" value="1"/>
</dbReference>
<organism evidence="13 14">
    <name type="scientific">Larkinella knui</name>
    <dbReference type="NCBI Taxonomy" id="2025310"/>
    <lineage>
        <taxon>Bacteria</taxon>
        <taxon>Pseudomonadati</taxon>
        <taxon>Bacteroidota</taxon>
        <taxon>Cytophagia</taxon>
        <taxon>Cytophagales</taxon>
        <taxon>Spirosomataceae</taxon>
        <taxon>Larkinella</taxon>
    </lineage>
</organism>
<comment type="catalytic activity">
    <reaction evidence="11">
        <text>(2R)-3-phosphoglycerate + NAD(+) = 3-phosphooxypyruvate + NADH + H(+)</text>
        <dbReference type="Rhea" id="RHEA:12641"/>
        <dbReference type="ChEBI" id="CHEBI:15378"/>
        <dbReference type="ChEBI" id="CHEBI:18110"/>
        <dbReference type="ChEBI" id="CHEBI:57540"/>
        <dbReference type="ChEBI" id="CHEBI:57945"/>
        <dbReference type="ChEBI" id="CHEBI:58272"/>
        <dbReference type="EC" id="1.1.1.95"/>
    </reaction>
</comment>
<comment type="similarity">
    <text evidence="3">Belongs to the D-isomer specific 2-hydroxyacid dehydrogenase family.</text>
</comment>
<evidence type="ECO:0000256" key="1">
    <source>
        <dbReference type="ARBA" id="ARBA00003800"/>
    </source>
</evidence>
<evidence type="ECO:0000256" key="7">
    <source>
        <dbReference type="ARBA" id="ARBA00023002"/>
    </source>
</evidence>
<protein>
    <recommendedName>
        <fullName evidence="6">D-3-phosphoglycerate dehydrogenase</fullName>
        <ecNumber evidence="4">1.1.1.399</ecNumber>
        <ecNumber evidence="5">1.1.1.95</ecNumber>
    </recommendedName>
    <alternativeName>
        <fullName evidence="9">2-oxoglutarate reductase</fullName>
    </alternativeName>
</protein>
<dbReference type="EC" id="1.1.1.399" evidence="4"/>
<reference evidence="13 14" key="1">
    <citation type="submission" date="2018-11" db="EMBL/GenBank/DDBJ databases">
        <authorList>
            <person name="Zhou Z."/>
            <person name="Wang G."/>
        </authorList>
    </citation>
    <scope>NUCLEOTIDE SEQUENCE [LARGE SCALE GENOMIC DNA]</scope>
    <source>
        <strain evidence="13 14">KCTC42998</strain>
    </source>
</reference>
<dbReference type="GO" id="GO:0047545">
    <property type="term" value="F:(S)-2-hydroxyglutarate dehydrogenase activity"/>
    <property type="evidence" value="ECO:0007669"/>
    <property type="project" value="UniProtKB-ARBA"/>
</dbReference>
<dbReference type="InterPro" id="IPR045865">
    <property type="entry name" value="ACT-like_dom_sf"/>
</dbReference>
<evidence type="ECO:0000259" key="12">
    <source>
        <dbReference type="PROSITE" id="PS51671"/>
    </source>
</evidence>
<dbReference type="GO" id="GO:0051287">
    <property type="term" value="F:NAD binding"/>
    <property type="evidence" value="ECO:0007669"/>
    <property type="project" value="InterPro"/>
</dbReference>
<feature type="domain" description="ACT" evidence="12">
    <location>
        <begin position="565"/>
        <end position="634"/>
    </location>
</feature>
<dbReference type="InterPro" id="IPR006139">
    <property type="entry name" value="D-isomer_2_OHA_DH_cat_dom"/>
</dbReference>
<comment type="caution">
    <text evidence="13">The sequence shown here is derived from an EMBL/GenBank/DDBJ whole genome shotgun (WGS) entry which is preliminary data.</text>
</comment>
<evidence type="ECO:0000256" key="8">
    <source>
        <dbReference type="ARBA" id="ARBA00023027"/>
    </source>
</evidence>
<evidence type="ECO:0000256" key="5">
    <source>
        <dbReference type="ARBA" id="ARBA00013143"/>
    </source>
</evidence>
<dbReference type="Pfam" id="PF22629">
    <property type="entry name" value="ACT_AHAS_ss"/>
    <property type="match status" value="1"/>
</dbReference>
<dbReference type="InterPro" id="IPR006140">
    <property type="entry name" value="D-isomer_DH_NAD-bd"/>
</dbReference>
<dbReference type="UniPathway" id="UPA00135">
    <property type="reaction ID" value="UER00196"/>
</dbReference>
<dbReference type="FunFam" id="3.40.50.720:FF:000041">
    <property type="entry name" value="D-3-phosphoglycerate dehydrogenase"/>
    <property type="match status" value="1"/>
</dbReference>
<sequence length="634" mass="70772">MLTKTLEQTYFVIDFDSTFTKVEALDVLGEISLAGHRDREAILEKIKIITDRGMSGEISLSKSIELRLELLQAHRDHLPALIETLKTEISDSFQRNRGFLTEHADHIYIVSSGFKEFIVPIVTSLGIKEENVFANTFVYDADGNIVSCDCENPLSTDKGKVKLIRNLNLEGDIYVIGDGYTDYEIRESGLANRFYAFTENVMRPKVIEKADHVAPSLDEFLYHNKLSRSQSYPKSRIKVLLLENVHPVAVKLFESEGFNVEILKGALDEDELIEKIRDVSILGIRSKTQVTSRVLEHANKLMCVGAFCIGTNQIDLKTCTEKGIAVFNAPYSNTRSVVELAIGEIIMLVRNIVPKSNKMHEGTWDKSAKNSFEVRGKKLGLVGYGNIGTQLSVVAEALGMEVYFYDIIDKLALGNARKCKTLDELLAISDFISLHTDGRASNKNLIGAREFSLMKEGVIFLNLSRGHIVDIPSLVDALKSGRVAGAGVDVFPYEPKTNNEEFINELRGLPNVILTPHIGGSTEEAQENIGNFVPGKLLEYINNGSTYGSVNFPEVQLPLLKDSHRLLHIHANVPGILAKINAIFANYHINIQGQYLKTTEQVGYVITDIAKDYSDEVVNELRNIDNTIKFRLLY</sequence>
<evidence type="ECO:0000256" key="9">
    <source>
        <dbReference type="ARBA" id="ARBA00030455"/>
    </source>
</evidence>
<evidence type="ECO:0000256" key="3">
    <source>
        <dbReference type="ARBA" id="ARBA00005854"/>
    </source>
</evidence>
<evidence type="ECO:0000256" key="10">
    <source>
        <dbReference type="ARBA" id="ARBA00048126"/>
    </source>
</evidence>
<dbReference type="Pfam" id="PF00389">
    <property type="entry name" value="2-Hacid_dh"/>
    <property type="match status" value="1"/>
</dbReference>
<dbReference type="CDD" id="cd12176">
    <property type="entry name" value="PGDH_3"/>
    <property type="match status" value="1"/>
</dbReference>
<keyword evidence="7 13" id="KW-0560">Oxidoreductase</keyword>
<dbReference type="InterPro" id="IPR029753">
    <property type="entry name" value="D-isomer_DH_CS"/>
</dbReference>
<dbReference type="InterPro" id="IPR023214">
    <property type="entry name" value="HAD_sf"/>
</dbReference>
<dbReference type="PANTHER" id="PTHR43761:SF1">
    <property type="entry name" value="D-ISOMER SPECIFIC 2-HYDROXYACID DEHYDROGENASE CATALYTIC DOMAIN-CONTAINING PROTEIN-RELATED"/>
    <property type="match status" value="1"/>
</dbReference>
<dbReference type="Gene3D" id="3.30.70.260">
    <property type="match status" value="1"/>
</dbReference>
<accession>A0A3P1CN56</accession>
<dbReference type="InterPro" id="IPR036291">
    <property type="entry name" value="NAD(P)-bd_dom_sf"/>
</dbReference>
<keyword evidence="14" id="KW-1185">Reference proteome</keyword>
<dbReference type="OrthoDB" id="1522997at2"/>
<dbReference type="Gene3D" id="3.40.50.720">
    <property type="entry name" value="NAD(P)-binding Rossmann-like Domain"/>
    <property type="match status" value="2"/>
</dbReference>
<dbReference type="SUPFAM" id="SSF51735">
    <property type="entry name" value="NAD(P)-binding Rossmann-fold domains"/>
    <property type="match status" value="1"/>
</dbReference>
<dbReference type="Pfam" id="PF12710">
    <property type="entry name" value="HAD"/>
    <property type="match status" value="1"/>
</dbReference>
<evidence type="ECO:0000256" key="2">
    <source>
        <dbReference type="ARBA" id="ARBA00005216"/>
    </source>
</evidence>
<name>A0A3P1CN56_9BACT</name>
<proteinExistence type="inferred from homology"/>
<evidence type="ECO:0000256" key="11">
    <source>
        <dbReference type="ARBA" id="ARBA00048731"/>
    </source>
</evidence>
<dbReference type="InterPro" id="IPR002912">
    <property type="entry name" value="ACT_dom"/>
</dbReference>
<comment type="pathway">
    <text evidence="2">Amino-acid biosynthesis; L-serine biosynthesis; L-serine from 3-phospho-D-glycerate: step 1/3.</text>
</comment>
<dbReference type="GO" id="GO:0006564">
    <property type="term" value="P:L-serine biosynthetic process"/>
    <property type="evidence" value="ECO:0007669"/>
    <property type="project" value="UniProtKB-ARBA"/>
</dbReference>
<gene>
    <name evidence="13" type="ORF">EHT87_09085</name>
</gene>
<dbReference type="InterPro" id="IPR036412">
    <property type="entry name" value="HAD-like_sf"/>
</dbReference>
<dbReference type="Gene3D" id="3.40.50.1000">
    <property type="entry name" value="HAD superfamily/HAD-like"/>
    <property type="match status" value="1"/>
</dbReference>
<dbReference type="RefSeq" id="WP_124906163.1">
    <property type="nucleotide sequence ID" value="NZ_RQJP01000002.1"/>
</dbReference>
<evidence type="ECO:0000313" key="13">
    <source>
        <dbReference type="EMBL" id="RRB14715.1"/>
    </source>
</evidence>
<dbReference type="PROSITE" id="PS51671">
    <property type="entry name" value="ACT"/>
    <property type="match status" value="1"/>
</dbReference>
<dbReference type="InterPro" id="IPR054480">
    <property type="entry name" value="AHAS_small-like_ACT"/>
</dbReference>
<dbReference type="Pfam" id="PF02826">
    <property type="entry name" value="2-Hacid_dh_C"/>
    <property type="match status" value="1"/>
</dbReference>